<dbReference type="Proteomes" id="UP001458880">
    <property type="component" value="Unassembled WGS sequence"/>
</dbReference>
<name>A0AAW1NKP1_POPJA</name>
<dbReference type="GO" id="GO:0097157">
    <property type="term" value="F:pre-mRNA intronic binding"/>
    <property type="evidence" value="ECO:0007669"/>
    <property type="project" value="TreeGrafter"/>
</dbReference>
<evidence type="ECO:0000313" key="5">
    <source>
        <dbReference type="Proteomes" id="UP001458880"/>
    </source>
</evidence>
<dbReference type="InterPro" id="IPR012677">
    <property type="entry name" value="Nucleotide-bd_a/b_plait_sf"/>
</dbReference>
<evidence type="ECO:0000313" key="4">
    <source>
        <dbReference type="EMBL" id="KAK9759095.1"/>
    </source>
</evidence>
<dbReference type="EMBL" id="JASPKY010000002">
    <property type="protein sequence ID" value="KAK9759095.1"/>
    <property type="molecule type" value="Genomic_DNA"/>
</dbReference>
<dbReference type="Pfam" id="PF00076">
    <property type="entry name" value="RRM_1"/>
    <property type="match status" value="1"/>
</dbReference>
<reference evidence="4 5" key="1">
    <citation type="journal article" date="2024" name="BMC Genomics">
        <title>De novo assembly and annotation of Popillia japonica's genome with initial clues to its potential as an invasive pest.</title>
        <authorList>
            <person name="Cucini C."/>
            <person name="Boschi S."/>
            <person name="Funari R."/>
            <person name="Cardaioli E."/>
            <person name="Iannotti N."/>
            <person name="Marturano G."/>
            <person name="Paoli F."/>
            <person name="Bruttini M."/>
            <person name="Carapelli A."/>
            <person name="Frati F."/>
            <person name="Nardi F."/>
        </authorList>
    </citation>
    <scope>NUCLEOTIDE SEQUENCE [LARGE SCALE GENOMIC DNA]</scope>
    <source>
        <strain evidence="4">DMR45628</strain>
    </source>
</reference>
<dbReference type="AlphaFoldDB" id="A0AAW1NKP1"/>
<evidence type="ECO:0000256" key="2">
    <source>
        <dbReference type="PROSITE-ProRule" id="PRU00176"/>
    </source>
</evidence>
<dbReference type="InterPro" id="IPR000504">
    <property type="entry name" value="RRM_dom"/>
</dbReference>
<sequence>MSYVRNKSNHFSCKEYEPPTKKIVSEGDILIKNLVNKQQNKDICLQEYLEKTQRFEKHSKQISFTNCSSGKLSLEQFKTAVQQLEEIEDLKACNLTTDDVRLLLDYRNDRISSKYKNIDPEVLHGKIKRILKSVEEYNNTCNKKSDNEKTITHKQNEALALKPNSTETKLLRFALENQTVSPINFPHPKPNSTETKLLRFALENQTVSPINFPHPMDHVQDLSTNLFSHLYQEKLVPSKIQKQIRRYANKLNAGSSTESKHLDVSEQHQRVSHNFVKDSKWDQQVTTSIKSTPVNCTKDQKIYSCLPQNYYTIRNGEIIKLGSSSSIREIRIDRAHQLSVDEIRAIPKFKDYTTGLPSKTLYLKNLPKHVKEADLQEVFSILPSGKPVHYRIMTGKMKGQAFVSFPDVNSASQALTLINGTHIDEKPVIIEFGKKLEADSAV</sequence>
<dbReference type="GO" id="GO:0030626">
    <property type="term" value="F:U12 snRNA binding"/>
    <property type="evidence" value="ECO:0007669"/>
    <property type="project" value="TreeGrafter"/>
</dbReference>
<dbReference type="InterPro" id="IPR045164">
    <property type="entry name" value="RBM41/RNPC3"/>
</dbReference>
<dbReference type="GO" id="GO:0000398">
    <property type="term" value="P:mRNA splicing, via spliceosome"/>
    <property type="evidence" value="ECO:0007669"/>
    <property type="project" value="TreeGrafter"/>
</dbReference>
<dbReference type="GO" id="GO:0005689">
    <property type="term" value="C:U12-type spliceosomal complex"/>
    <property type="evidence" value="ECO:0007669"/>
    <property type="project" value="TreeGrafter"/>
</dbReference>
<dbReference type="SMART" id="SM00360">
    <property type="entry name" value="RRM"/>
    <property type="match status" value="1"/>
</dbReference>
<comment type="caution">
    <text evidence="4">The sequence shown here is derived from an EMBL/GenBank/DDBJ whole genome shotgun (WGS) entry which is preliminary data.</text>
</comment>
<organism evidence="4 5">
    <name type="scientific">Popillia japonica</name>
    <name type="common">Japanese beetle</name>
    <dbReference type="NCBI Taxonomy" id="7064"/>
    <lineage>
        <taxon>Eukaryota</taxon>
        <taxon>Metazoa</taxon>
        <taxon>Ecdysozoa</taxon>
        <taxon>Arthropoda</taxon>
        <taxon>Hexapoda</taxon>
        <taxon>Insecta</taxon>
        <taxon>Pterygota</taxon>
        <taxon>Neoptera</taxon>
        <taxon>Endopterygota</taxon>
        <taxon>Coleoptera</taxon>
        <taxon>Polyphaga</taxon>
        <taxon>Scarabaeiformia</taxon>
        <taxon>Scarabaeidae</taxon>
        <taxon>Rutelinae</taxon>
        <taxon>Popillia</taxon>
    </lineage>
</organism>
<keyword evidence="5" id="KW-1185">Reference proteome</keyword>
<accession>A0AAW1NKP1</accession>
<dbReference type="PROSITE" id="PS50102">
    <property type="entry name" value="RRM"/>
    <property type="match status" value="1"/>
</dbReference>
<proteinExistence type="predicted"/>
<protein>
    <submittedName>
        <fullName evidence="4">RNA recognition motif</fullName>
    </submittedName>
</protein>
<gene>
    <name evidence="4" type="ORF">QE152_g199</name>
</gene>
<dbReference type="Gene3D" id="3.30.70.330">
    <property type="match status" value="1"/>
</dbReference>
<keyword evidence="1 2" id="KW-0694">RNA-binding</keyword>
<dbReference type="SUPFAM" id="SSF54928">
    <property type="entry name" value="RNA-binding domain, RBD"/>
    <property type="match status" value="1"/>
</dbReference>
<dbReference type="PANTHER" id="PTHR16105">
    <property type="entry name" value="RNA-BINDING REGION-CONTAINING PROTEIN 3"/>
    <property type="match status" value="1"/>
</dbReference>
<evidence type="ECO:0000259" key="3">
    <source>
        <dbReference type="PROSITE" id="PS50102"/>
    </source>
</evidence>
<feature type="domain" description="RRM" evidence="3">
    <location>
        <begin position="359"/>
        <end position="435"/>
    </location>
</feature>
<dbReference type="PANTHER" id="PTHR16105:SF2">
    <property type="entry name" value="RNA-BINDING PROTEIN 41"/>
    <property type="match status" value="1"/>
</dbReference>
<dbReference type="InterPro" id="IPR035979">
    <property type="entry name" value="RBD_domain_sf"/>
</dbReference>
<evidence type="ECO:0000256" key="1">
    <source>
        <dbReference type="ARBA" id="ARBA00022884"/>
    </source>
</evidence>